<reference evidence="2" key="2">
    <citation type="journal article" date="2023" name="BMC Genomics">
        <title>Pest status, molecular evolution, and epigenetic factors derived from the genome assembly of Frankliniella fusca, a thysanopteran phytovirus vector.</title>
        <authorList>
            <person name="Catto M.A."/>
            <person name="Labadie P.E."/>
            <person name="Jacobson A.L."/>
            <person name="Kennedy G.G."/>
            <person name="Srinivasan R."/>
            <person name="Hunt B.G."/>
        </authorList>
    </citation>
    <scope>NUCLEOTIDE SEQUENCE</scope>
    <source>
        <strain evidence="2">PL_HMW_Pooled</strain>
    </source>
</reference>
<keyword evidence="1" id="KW-1133">Transmembrane helix</keyword>
<dbReference type="Proteomes" id="UP001219518">
    <property type="component" value="Unassembled WGS sequence"/>
</dbReference>
<comment type="caution">
    <text evidence="2">The sequence shown here is derived from an EMBL/GenBank/DDBJ whole genome shotgun (WGS) entry which is preliminary data.</text>
</comment>
<evidence type="ECO:0000256" key="1">
    <source>
        <dbReference type="SAM" id="Phobius"/>
    </source>
</evidence>
<evidence type="ECO:0000313" key="2">
    <source>
        <dbReference type="EMBL" id="KAK3920944.1"/>
    </source>
</evidence>
<sequence length="266" mass="29436">MSGGIAGQRRKRRRKACVVARGGRLDCGDRRLLEHTETGQTRRLADGDGAGAGVVYQDTKAAGIRLCGICEKLSMILVARSLMCLVIIMGYAIVCITVNYNALSTFQDTDIGHRMSLSQLCELWHFDMLMANTLLDLPLRKCSAIPEDDSNFPPMDSASFKALKSRIGRMWINASHLFECCKTDERGWGLFVSKDYNKNERILTVGKPVPLGWIAKAPGPNNATFHRYLRSPCIRGADSSLYLGGPISLANYDCTDMLTCRQGQHI</sequence>
<evidence type="ECO:0000313" key="3">
    <source>
        <dbReference type="Proteomes" id="UP001219518"/>
    </source>
</evidence>
<proteinExistence type="predicted"/>
<name>A0AAE1LJK7_9NEOP</name>
<dbReference type="AlphaFoldDB" id="A0AAE1LJK7"/>
<feature type="transmembrane region" description="Helical" evidence="1">
    <location>
        <begin position="82"/>
        <end position="103"/>
    </location>
</feature>
<keyword evidence="3" id="KW-1185">Reference proteome</keyword>
<reference evidence="2" key="1">
    <citation type="submission" date="2021-07" db="EMBL/GenBank/DDBJ databases">
        <authorList>
            <person name="Catto M.A."/>
            <person name="Jacobson A."/>
            <person name="Kennedy G."/>
            <person name="Labadie P."/>
            <person name="Hunt B.G."/>
            <person name="Srinivasan R."/>
        </authorList>
    </citation>
    <scope>NUCLEOTIDE SEQUENCE</scope>
    <source>
        <strain evidence="2">PL_HMW_Pooled</strain>
        <tissue evidence="2">Head</tissue>
    </source>
</reference>
<dbReference type="EMBL" id="JAHWGI010001025">
    <property type="protein sequence ID" value="KAK3920944.1"/>
    <property type="molecule type" value="Genomic_DNA"/>
</dbReference>
<organism evidence="2 3">
    <name type="scientific">Frankliniella fusca</name>
    <dbReference type="NCBI Taxonomy" id="407009"/>
    <lineage>
        <taxon>Eukaryota</taxon>
        <taxon>Metazoa</taxon>
        <taxon>Ecdysozoa</taxon>
        <taxon>Arthropoda</taxon>
        <taxon>Hexapoda</taxon>
        <taxon>Insecta</taxon>
        <taxon>Pterygota</taxon>
        <taxon>Neoptera</taxon>
        <taxon>Paraneoptera</taxon>
        <taxon>Thysanoptera</taxon>
        <taxon>Terebrantia</taxon>
        <taxon>Thripoidea</taxon>
        <taxon>Thripidae</taxon>
        <taxon>Frankliniella</taxon>
    </lineage>
</organism>
<keyword evidence="1" id="KW-0472">Membrane</keyword>
<keyword evidence="1" id="KW-0812">Transmembrane</keyword>
<protein>
    <submittedName>
        <fullName evidence="2">DNA damage-inducible transcript 3 protein</fullName>
    </submittedName>
</protein>
<accession>A0AAE1LJK7</accession>
<gene>
    <name evidence="2" type="ORF">KUF71_001198</name>
</gene>